<dbReference type="Gene3D" id="1.20.120.450">
    <property type="entry name" value="dinb family like domain"/>
    <property type="match status" value="1"/>
</dbReference>
<reference evidence="2" key="1">
    <citation type="submission" date="2021-01" db="EMBL/GenBank/DDBJ databases">
        <title>Whole genome shotgun sequence of Planobispora takensis NBRC 109077.</title>
        <authorList>
            <person name="Komaki H."/>
            <person name="Tamura T."/>
        </authorList>
    </citation>
    <scope>NUCLEOTIDE SEQUENCE</scope>
    <source>
        <strain evidence="2">NBRC 109077</strain>
    </source>
</reference>
<evidence type="ECO:0000259" key="1">
    <source>
        <dbReference type="Pfam" id="PF11716"/>
    </source>
</evidence>
<gene>
    <name evidence="2" type="ORF">Pta02_62670</name>
</gene>
<evidence type="ECO:0000313" key="2">
    <source>
        <dbReference type="EMBL" id="GII04259.1"/>
    </source>
</evidence>
<dbReference type="Pfam" id="PF11716">
    <property type="entry name" value="MDMPI_N"/>
    <property type="match status" value="1"/>
</dbReference>
<dbReference type="EMBL" id="BOOK01000048">
    <property type="protein sequence ID" value="GII04259.1"/>
    <property type="molecule type" value="Genomic_DNA"/>
</dbReference>
<evidence type="ECO:0000313" key="3">
    <source>
        <dbReference type="Proteomes" id="UP000634476"/>
    </source>
</evidence>
<dbReference type="SUPFAM" id="SSF109854">
    <property type="entry name" value="DinB/YfiT-like putative metalloenzymes"/>
    <property type="match status" value="1"/>
</dbReference>
<dbReference type="RefSeq" id="WP_203878515.1">
    <property type="nucleotide sequence ID" value="NZ_BOOK01000048.1"/>
</dbReference>
<accession>A0A8J3T0V1</accession>
<comment type="caution">
    <text evidence="2">The sequence shown here is derived from an EMBL/GenBank/DDBJ whole genome shotgun (WGS) entry which is preliminary data.</text>
</comment>
<name>A0A8J3T0V1_9ACTN</name>
<feature type="domain" description="Mycothiol-dependent maleylpyruvate isomerase metal-binding" evidence="1">
    <location>
        <begin position="2"/>
        <end position="127"/>
    </location>
</feature>
<proteinExistence type="predicted"/>
<dbReference type="InterPro" id="IPR024344">
    <property type="entry name" value="MDMPI_metal-binding"/>
</dbReference>
<organism evidence="2 3">
    <name type="scientific">Planobispora takensis</name>
    <dbReference type="NCBI Taxonomy" id="1367882"/>
    <lineage>
        <taxon>Bacteria</taxon>
        <taxon>Bacillati</taxon>
        <taxon>Actinomycetota</taxon>
        <taxon>Actinomycetes</taxon>
        <taxon>Streptosporangiales</taxon>
        <taxon>Streptosporangiaceae</taxon>
        <taxon>Planobispora</taxon>
    </lineage>
</organism>
<protein>
    <recommendedName>
        <fullName evidence="1">Mycothiol-dependent maleylpyruvate isomerase metal-binding domain-containing protein</fullName>
    </recommendedName>
</protein>
<keyword evidence="3" id="KW-1185">Reference proteome</keyword>
<dbReference type="Proteomes" id="UP000634476">
    <property type="component" value="Unassembled WGS sequence"/>
</dbReference>
<dbReference type="InterPro" id="IPR034660">
    <property type="entry name" value="DinB/YfiT-like"/>
</dbReference>
<dbReference type="AlphaFoldDB" id="A0A8J3T0V1"/>
<sequence length="247" mass="26378">MDETNAFLHALTTREPDDPTACDGWRVRDLVAHIVAGAKEEAELIEDALRGVPGRPTRPFPEREAAYAAMPYPELLSALALEGVRLNAAVQALAAAGGTVEFTGALMTGADFRMHGRSELALHRRDLVGDDEVGRCLLAQPELTAHAVKVLTVMSTLQESIATRAARAAGAPAGFAFRMRSPGRGDVVVRVAPTPSLQMAPPGDELPVVLCSAADRLLALWGRRPAGELDMSRNPDVRALVESVLYL</sequence>
<dbReference type="GO" id="GO:0046872">
    <property type="term" value="F:metal ion binding"/>
    <property type="evidence" value="ECO:0007669"/>
    <property type="project" value="InterPro"/>
</dbReference>